<dbReference type="PANTHER" id="PTHR43685:SF2">
    <property type="entry name" value="GLYCOSYLTRANSFERASE 2-LIKE DOMAIN-CONTAINING PROTEIN"/>
    <property type="match status" value="1"/>
</dbReference>
<comment type="caution">
    <text evidence="2">The sequence shown here is derived from an EMBL/GenBank/DDBJ whole genome shotgun (WGS) entry which is preliminary data.</text>
</comment>
<accession>A0A1Q9AU83</accession>
<keyword evidence="3" id="KW-1185">Reference proteome</keyword>
<dbReference type="Proteomes" id="UP000186364">
    <property type="component" value="Unassembled WGS sequence"/>
</dbReference>
<sequence>MRRRLMPLFSVVIPLYNRRSVIAATIDSVLQQTFQDFEIVIIDDGSKDQPEDVINAIKDPRIRLIRQPNAGGSAARNHGIDEARGEFIAFLDSDDEFLPDHLSAAKTALDQAPGKNTVVYSPVIVDRGGGKTFIKPPRAIRPDEEMADYVMSDRGFVQTSGLIVPTEIARKVKYRLGMPFGQDTDFAIRLFAAGCQFKMTERPTVVWNDIADPGRVSASRKGNRVMGWLEEMKPFISRRAYLGYRGWHVAKGLAPTNPLLAIKYYFIALTSGCYSPKLALAVFLQIVMPESLYRQFSDFVIDRARQLT</sequence>
<dbReference type="Pfam" id="PF00535">
    <property type="entry name" value="Glycos_transf_2"/>
    <property type="match status" value="1"/>
</dbReference>
<dbReference type="Gene3D" id="3.90.550.10">
    <property type="entry name" value="Spore Coat Polysaccharide Biosynthesis Protein SpsA, Chain A"/>
    <property type="match status" value="1"/>
</dbReference>
<evidence type="ECO:0000313" key="3">
    <source>
        <dbReference type="Proteomes" id="UP000186364"/>
    </source>
</evidence>
<dbReference type="SUPFAM" id="SSF53448">
    <property type="entry name" value="Nucleotide-diphospho-sugar transferases"/>
    <property type="match status" value="1"/>
</dbReference>
<reference evidence="2 3" key="1">
    <citation type="submission" date="2016-09" db="EMBL/GenBank/DDBJ databases">
        <title>Rhizobium sp. nov., a novel species isolated from the rice rhizosphere.</title>
        <authorList>
            <person name="Zhao J."/>
            <person name="Zhang X."/>
        </authorList>
    </citation>
    <scope>NUCLEOTIDE SEQUENCE [LARGE SCALE GENOMIC DNA]</scope>
    <source>
        <strain evidence="2 3">1.7048</strain>
    </source>
</reference>
<protein>
    <recommendedName>
        <fullName evidence="1">Glycosyltransferase 2-like domain-containing protein</fullName>
    </recommendedName>
</protein>
<name>A0A1Q9AU83_9HYPH</name>
<dbReference type="InterPro" id="IPR050834">
    <property type="entry name" value="Glycosyltransf_2"/>
</dbReference>
<dbReference type="EMBL" id="MKIP01000053">
    <property type="protein sequence ID" value="OLP59016.1"/>
    <property type="molecule type" value="Genomic_DNA"/>
</dbReference>
<dbReference type="AlphaFoldDB" id="A0A1Q9AU83"/>
<dbReference type="PANTHER" id="PTHR43685">
    <property type="entry name" value="GLYCOSYLTRANSFERASE"/>
    <property type="match status" value="1"/>
</dbReference>
<evidence type="ECO:0000259" key="1">
    <source>
        <dbReference type="Pfam" id="PF00535"/>
    </source>
</evidence>
<evidence type="ECO:0000313" key="2">
    <source>
        <dbReference type="EMBL" id="OLP59016.1"/>
    </source>
</evidence>
<dbReference type="InterPro" id="IPR029044">
    <property type="entry name" value="Nucleotide-diphossugar_trans"/>
</dbReference>
<gene>
    <name evidence="2" type="ORF">BJF93_03550</name>
</gene>
<feature type="domain" description="Glycosyltransferase 2-like" evidence="1">
    <location>
        <begin position="10"/>
        <end position="132"/>
    </location>
</feature>
<organism evidence="2 3">
    <name type="scientific">Xaviernesmea oryzae</name>
    <dbReference type="NCBI Taxonomy" id="464029"/>
    <lineage>
        <taxon>Bacteria</taxon>
        <taxon>Pseudomonadati</taxon>
        <taxon>Pseudomonadota</taxon>
        <taxon>Alphaproteobacteria</taxon>
        <taxon>Hyphomicrobiales</taxon>
        <taxon>Rhizobiaceae</taxon>
        <taxon>Rhizobium/Agrobacterium group</taxon>
        <taxon>Xaviernesmea</taxon>
    </lineage>
</organism>
<proteinExistence type="predicted"/>
<dbReference type="InterPro" id="IPR001173">
    <property type="entry name" value="Glyco_trans_2-like"/>
</dbReference>